<dbReference type="GO" id="GO:0016491">
    <property type="term" value="F:oxidoreductase activity"/>
    <property type="evidence" value="ECO:0007669"/>
    <property type="project" value="UniProtKB-KW"/>
</dbReference>
<dbReference type="PANTHER" id="PTHR47706:SF9">
    <property type="entry name" value="NMRA-LIKE DOMAIN-CONTAINING PROTEIN-RELATED"/>
    <property type="match status" value="1"/>
</dbReference>
<evidence type="ECO:0000313" key="5">
    <source>
        <dbReference type="Proteomes" id="UP000269721"/>
    </source>
</evidence>
<name>A0A4P9WAG7_9FUNG</name>
<proteinExistence type="predicted"/>
<dbReference type="Proteomes" id="UP000269721">
    <property type="component" value="Unassembled WGS sequence"/>
</dbReference>
<dbReference type="InterPro" id="IPR008030">
    <property type="entry name" value="NmrA-like"/>
</dbReference>
<organism evidence="4 5">
    <name type="scientific">Blyttiomyces helicus</name>
    <dbReference type="NCBI Taxonomy" id="388810"/>
    <lineage>
        <taxon>Eukaryota</taxon>
        <taxon>Fungi</taxon>
        <taxon>Fungi incertae sedis</taxon>
        <taxon>Chytridiomycota</taxon>
        <taxon>Chytridiomycota incertae sedis</taxon>
        <taxon>Chytridiomycetes</taxon>
        <taxon>Chytridiomycetes incertae sedis</taxon>
        <taxon>Blyttiomyces</taxon>
    </lineage>
</organism>
<dbReference type="AlphaFoldDB" id="A0A4P9WAG7"/>
<dbReference type="SUPFAM" id="SSF51735">
    <property type="entry name" value="NAD(P)-binding Rossmann-fold domains"/>
    <property type="match status" value="1"/>
</dbReference>
<dbReference type="Pfam" id="PF05368">
    <property type="entry name" value="NmrA"/>
    <property type="match status" value="1"/>
</dbReference>
<evidence type="ECO:0000256" key="1">
    <source>
        <dbReference type="ARBA" id="ARBA00022857"/>
    </source>
</evidence>
<dbReference type="OrthoDB" id="2096117at2759"/>
<reference evidence="5" key="1">
    <citation type="journal article" date="2018" name="Nat. Microbiol.">
        <title>Leveraging single-cell genomics to expand the fungal tree of life.</title>
        <authorList>
            <person name="Ahrendt S.R."/>
            <person name="Quandt C.A."/>
            <person name="Ciobanu D."/>
            <person name="Clum A."/>
            <person name="Salamov A."/>
            <person name="Andreopoulos B."/>
            <person name="Cheng J.F."/>
            <person name="Woyke T."/>
            <person name="Pelin A."/>
            <person name="Henrissat B."/>
            <person name="Reynolds N.K."/>
            <person name="Benny G.L."/>
            <person name="Smith M.E."/>
            <person name="James T.Y."/>
            <person name="Grigoriev I.V."/>
        </authorList>
    </citation>
    <scope>NUCLEOTIDE SEQUENCE [LARGE SCALE GENOMIC DNA]</scope>
</reference>
<dbReference type="InterPro" id="IPR036291">
    <property type="entry name" value="NAD(P)-bd_dom_sf"/>
</dbReference>
<dbReference type="Gene3D" id="3.40.50.720">
    <property type="entry name" value="NAD(P)-binding Rossmann-like Domain"/>
    <property type="match status" value="1"/>
</dbReference>
<keyword evidence="2" id="KW-0560">Oxidoreductase</keyword>
<sequence length="326" mass="36563">MPLHGLKTRAHPPTTCMTTPAALDTLLLAGGSAGVAKEIADHALSNPFFKKFSPTFVARGAKVVELDYGTTDDVRLVEEFKGHKAVVLFSGTCPEGDNWSWKESDRMVDIAKAAGVQRVIPNVFGMDYNLNPEYSWLWPRRLVLEHIVKSGLEYTEFMVGWFGDFFFDSKLLMVDFDAWKATLFEPEMDISITYRDDVAKYLLASLQHRPAETANRSLRVSSARVSVAEMVRRSERALPSRGPFDITRIAAERTYDFTTPDDAKPKDGVMINPFLRMASRGTSGWEAEQSDNGLFEGLVEVRDVWAVLDEKIKQWKEGKAAAPSEE</sequence>
<evidence type="ECO:0000259" key="3">
    <source>
        <dbReference type="Pfam" id="PF05368"/>
    </source>
</evidence>
<evidence type="ECO:0000313" key="4">
    <source>
        <dbReference type="EMBL" id="RKO87850.1"/>
    </source>
</evidence>
<gene>
    <name evidence="4" type="ORF">BDK51DRAFT_51079</name>
</gene>
<keyword evidence="1" id="KW-0521">NADP</keyword>
<dbReference type="InterPro" id="IPR051609">
    <property type="entry name" value="NmrA/Isoflavone_reductase-like"/>
</dbReference>
<keyword evidence="5" id="KW-1185">Reference proteome</keyword>
<evidence type="ECO:0000256" key="2">
    <source>
        <dbReference type="ARBA" id="ARBA00023002"/>
    </source>
</evidence>
<dbReference type="PANTHER" id="PTHR47706">
    <property type="entry name" value="NMRA-LIKE FAMILY PROTEIN"/>
    <property type="match status" value="1"/>
</dbReference>
<protein>
    <recommendedName>
        <fullName evidence="3">NmrA-like domain-containing protein</fullName>
    </recommendedName>
</protein>
<accession>A0A4P9WAG7</accession>
<feature type="domain" description="NmrA-like" evidence="3">
    <location>
        <begin position="55"/>
        <end position="236"/>
    </location>
</feature>
<dbReference type="EMBL" id="KZ997119">
    <property type="protein sequence ID" value="RKO87850.1"/>
    <property type="molecule type" value="Genomic_DNA"/>
</dbReference>